<proteinExistence type="predicted"/>
<reference evidence="3" key="1">
    <citation type="submission" date="2018-12" db="EMBL/GenBank/DDBJ databases">
        <title>Tengunoibacter tsumagoiensis gen. nov., sp. nov., Dictyobacter kobayashii sp. nov., D. alpinus sp. nov., and D. joshuensis sp. nov. and description of Dictyobacteraceae fam. nov. within the order Ktedonobacterales isolated from Tengu-no-mugimeshi.</title>
        <authorList>
            <person name="Wang C.M."/>
            <person name="Zheng Y."/>
            <person name="Sakai Y."/>
            <person name="Toyoda A."/>
            <person name="Minakuchi Y."/>
            <person name="Abe K."/>
            <person name="Yokota A."/>
            <person name="Yabe S."/>
        </authorList>
    </citation>
    <scope>NUCLEOTIDE SEQUENCE [LARGE SCALE GENOMIC DNA]</scope>
    <source>
        <strain evidence="3">Uno16</strain>
    </source>
</reference>
<comment type="caution">
    <text evidence="2">The sequence shown here is derived from an EMBL/GenBank/DDBJ whole genome shotgun (WGS) entry which is preliminary data.</text>
</comment>
<dbReference type="RefSeq" id="WP_126627096.1">
    <property type="nucleotide sequence ID" value="NZ_BIFT01000001.1"/>
</dbReference>
<dbReference type="EMBL" id="BIFT01000001">
    <property type="protein sequence ID" value="GCE26672.1"/>
    <property type="molecule type" value="Genomic_DNA"/>
</dbReference>
<accession>A0A402B5P2</accession>
<gene>
    <name evidence="2" type="ORF">KDA_21560</name>
</gene>
<sequence>MITQTLKRWLTSLFAWWPWKTSTIARDSDPASNMSWKITAESARPSTANGTQPATPMMGNTSIAIEQTSFNTPTPNTEIPQDLSDQLQAEHNDNVPTTPTIFSNKKTRKLEASSSTSNENEEPSLAERQLLFLNYLVQSGVFNEGFQKGQTPAQYKGKKP</sequence>
<evidence type="ECO:0000313" key="2">
    <source>
        <dbReference type="EMBL" id="GCE26672.1"/>
    </source>
</evidence>
<dbReference type="AlphaFoldDB" id="A0A402B5P2"/>
<organism evidence="2 3">
    <name type="scientific">Dictyobacter alpinus</name>
    <dbReference type="NCBI Taxonomy" id="2014873"/>
    <lineage>
        <taxon>Bacteria</taxon>
        <taxon>Bacillati</taxon>
        <taxon>Chloroflexota</taxon>
        <taxon>Ktedonobacteria</taxon>
        <taxon>Ktedonobacterales</taxon>
        <taxon>Dictyobacteraceae</taxon>
        <taxon>Dictyobacter</taxon>
    </lineage>
</organism>
<dbReference type="Proteomes" id="UP000287171">
    <property type="component" value="Unassembled WGS sequence"/>
</dbReference>
<evidence type="ECO:0000313" key="3">
    <source>
        <dbReference type="Proteomes" id="UP000287171"/>
    </source>
</evidence>
<evidence type="ECO:0000256" key="1">
    <source>
        <dbReference type="SAM" id="MobiDB-lite"/>
    </source>
</evidence>
<name>A0A402B5P2_9CHLR</name>
<keyword evidence="3" id="KW-1185">Reference proteome</keyword>
<feature type="compositionally biased region" description="Polar residues" evidence="1">
    <location>
        <begin position="68"/>
        <end position="87"/>
    </location>
</feature>
<feature type="compositionally biased region" description="Polar residues" evidence="1">
    <location>
        <begin position="94"/>
        <end position="104"/>
    </location>
</feature>
<feature type="region of interest" description="Disordered" evidence="1">
    <location>
        <begin position="68"/>
        <end position="124"/>
    </location>
</feature>
<protein>
    <submittedName>
        <fullName evidence="2">Uncharacterized protein</fullName>
    </submittedName>
</protein>
<dbReference type="OrthoDB" id="160858at2"/>